<dbReference type="Proteomes" id="UP000265520">
    <property type="component" value="Unassembled WGS sequence"/>
</dbReference>
<keyword evidence="2" id="KW-1185">Reference proteome</keyword>
<reference evidence="1 2" key="1">
    <citation type="journal article" date="2018" name="Front. Plant Sci.">
        <title>Red Clover (Trifolium pratense) and Zigzag Clover (T. medium) - A Picture of Genomic Similarities and Differences.</title>
        <authorList>
            <person name="Dluhosova J."/>
            <person name="Istvanek J."/>
            <person name="Nedelnik J."/>
            <person name="Repkova J."/>
        </authorList>
    </citation>
    <scope>NUCLEOTIDE SEQUENCE [LARGE SCALE GENOMIC DNA]</scope>
    <source>
        <strain evidence="2">cv. 10/8</strain>
        <tissue evidence="1">Leaf</tissue>
    </source>
</reference>
<feature type="non-terminal residue" evidence="1">
    <location>
        <position position="178"/>
    </location>
</feature>
<gene>
    <name evidence="1" type="ORF">A2U01_0015007</name>
</gene>
<name>A0A392N3A4_9FABA</name>
<organism evidence="1 2">
    <name type="scientific">Trifolium medium</name>
    <dbReference type="NCBI Taxonomy" id="97028"/>
    <lineage>
        <taxon>Eukaryota</taxon>
        <taxon>Viridiplantae</taxon>
        <taxon>Streptophyta</taxon>
        <taxon>Embryophyta</taxon>
        <taxon>Tracheophyta</taxon>
        <taxon>Spermatophyta</taxon>
        <taxon>Magnoliopsida</taxon>
        <taxon>eudicotyledons</taxon>
        <taxon>Gunneridae</taxon>
        <taxon>Pentapetalae</taxon>
        <taxon>rosids</taxon>
        <taxon>fabids</taxon>
        <taxon>Fabales</taxon>
        <taxon>Fabaceae</taxon>
        <taxon>Papilionoideae</taxon>
        <taxon>50 kb inversion clade</taxon>
        <taxon>NPAAA clade</taxon>
        <taxon>Hologalegina</taxon>
        <taxon>IRL clade</taxon>
        <taxon>Trifolieae</taxon>
        <taxon>Trifolium</taxon>
    </lineage>
</organism>
<dbReference type="EMBL" id="LXQA010026367">
    <property type="protein sequence ID" value="MCH94052.1"/>
    <property type="molecule type" value="Genomic_DNA"/>
</dbReference>
<sequence length="178" mass="20275">MKSAPSVVIFSMRSVFWESTYNHTPLCNNLSHPQPHDISTSQSPTSSPGGSWWVRVLDLLRMVMMSRSGLSFAAFKWMRQKCAPISHIRLSGSRDDDIGECIIEFRLTQFFERHNKRKVSASLDAFFDLLEHTINFTENILSLNLNVFRVFRFGRTVLDPVTGGVVVRGRSRGGVPWL</sequence>
<accession>A0A392N3A4</accession>
<comment type="caution">
    <text evidence="1">The sequence shown here is derived from an EMBL/GenBank/DDBJ whole genome shotgun (WGS) entry which is preliminary data.</text>
</comment>
<evidence type="ECO:0000313" key="1">
    <source>
        <dbReference type="EMBL" id="MCH94052.1"/>
    </source>
</evidence>
<evidence type="ECO:0000313" key="2">
    <source>
        <dbReference type="Proteomes" id="UP000265520"/>
    </source>
</evidence>
<protein>
    <submittedName>
        <fullName evidence="1">Uncharacterized protein</fullName>
    </submittedName>
</protein>
<dbReference type="AlphaFoldDB" id="A0A392N3A4"/>
<proteinExistence type="predicted"/>